<name>A0A6G1LNA2_9PEZI</name>
<sequence>MTKQTVAAAKDHRKPCTLCQTPRDVLVRCQIDETGKWHMVCPGSCWKQVSGGVVDGDKTEEHSSYKYGGMWKNKHEAISAKMPKGFSKKSQERKAQLENGEGPGGDGNTE</sequence>
<reference evidence="2" key="1">
    <citation type="journal article" date="2020" name="Stud. Mycol.">
        <title>101 Dothideomycetes genomes: a test case for predicting lifestyles and emergence of pathogens.</title>
        <authorList>
            <person name="Haridas S."/>
            <person name="Albert R."/>
            <person name="Binder M."/>
            <person name="Bloem J."/>
            <person name="Labutti K."/>
            <person name="Salamov A."/>
            <person name="Andreopoulos B."/>
            <person name="Baker S."/>
            <person name="Barry K."/>
            <person name="Bills G."/>
            <person name="Bluhm B."/>
            <person name="Cannon C."/>
            <person name="Castanera R."/>
            <person name="Culley D."/>
            <person name="Daum C."/>
            <person name="Ezra D."/>
            <person name="Gonzalez J."/>
            <person name="Henrissat B."/>
            <person name="Kuo A."/>
            <person name="Liang C."/>
            <person name="Lipzen A."/>
            <person name="Lutzoni F."/>
            <person name="Magnuson J."/>
            <person name="Mondo S."/>
            <person name="Nolan M."/>
            <person name="Ohm R."/>
            <person name="Pangilinan J."/>
            <person name="Park H.-J."/>
            <person name="Ramirez L."/>
            <person name="Alfaro M."/>
            <person name="Sun H."/>
            <person name="Tritt A."/>
            <person name="Yoshinaga Y."/>
            <person name="Zwiers L.-H."/>
            <person name="Turgeon B."/>
            <person name="Goodwin S."/>
            <person name="Spatafora J."/>
            <person name="Crous P."/>
            <person name="Grigoriev I."/>
        </authorList>
    </citation>
    <scope>NUCLEOTIDE SEQUENCE</scope>
    <source>
        <strain evidence="2">CBS 116005</strain>
    </source>
</reference>
<evidence type="ECO:0000313" key="2">
    <source>
        <dbReference type="EMBL" id="KAF2773644.1"/>
    </source>
</evidence>
<evidence type="ECO:0000256" key="1">
    <source>
        <dbReference type="SAM" id="MobiDB-lite"/>
    </source>
</evidence>
<protein>
    <submittedName>
        <fullName evidence="2">Uncharacterized protein</fullName>
    </submittedName>
</protein>
<dbReference type="EMBL" id="ML995810">
    <property type="protein sequence ID" value="KAF2773644.1"/>
    <property type="molecule type" value="Genomic_DNA"/>
</dbReference>
<keyword evidence="3" id="KW-1185">Reference proteome</keyword>
<feature type="region of interest" description="Disordered" evidence="1">
    <location>
        <begin position="81"/>
        <end position="110"/>
    </location>
</feature>
<feature type="compositionally biased region" description="Gly residues" evidence="1">
    <location>
        <begin position="101"/>
        <end position="110"/>
    </location>
</feature>
<accession>A0A6G1LNA2</accession>
<gene>
    <name evidence="2" type="ORF">EJ03DRAFT_264505</name>
</gene>
<dbReference type="Proteomes" id="UP000799436">
    <property type="component" value="Unassembled WGS sequence"/>
</dbReference>
<organism evidence="2 3">
    <name type="scientific">Teratosphaeria nubilosa</name>
    <dbReference type="NCBI Taxonomy" id="161662"/>
    <lineage>
        <taxon>Eukaryota</taxon>
        <taxon>Fungi</taxon>
        <taxon>Dikarya</taxon>
        <taxon>Ascomycota</taxon>
        <taxon>Pezizomycotina</taxon>
        <taxon>Dothideomycetes</taxon>
        <taxon>Dothideomycetidae</taxon>
        <taxon>Mycosphaerellales</taxon>
        <taxon>Teratosphaeriaceae</taxon>
        <taxon>Teratosphaeria</taxon>
    </lineage>
</organism>
<evidence type="ECO:0000313" key="3">
    <source>
        <dbReference type="Proteomes" id="UP000799436"/>
    </source>
</evidence>
<proteinExistence type="predicted"/>
<dbReference type="AlphaFoldDB" id="A0A6G1LNA2"/>
<dbReference type="OrthoDB" id="537467at2759"/>